<evidence type="ECO:0000256" key="1">
    <source>
        <dbReference type="ARBA" id="ARBA00022857"/>
    </source>
</evidence>
<sequence length="482" mass="51896">MTTLRAPFMIRGTLVEPPEDGAVTHRSRDLGADFATPAVDLDALVTPRPELSPLLEVPLAEIIDFLVETGERLALDVNPHLRRCLDLVAETNPLPRRVVENLYRSAPALLTRDSLWAQVESNFADPSVLDGWVSRTDGAGNTGAIRAFPPRMVHMLAGNAPAGCIASIAQGALVKAISLFKMPSSDPFTTVAVLRTMAEIDPDHPVVQSMSAVYWAGGDEAIERTLYRPQYFDKIVAWGGGPAINNVIKYLGPGIQLVSFDPKSSISMIGRDVFASDETVADVAERVAADTCVFNQEACLASRFVFLETVDRAEARRFCAALLPRLGADRLFGSAVAPLPPSDIRDEIEVMGAMGDELEVFGRFDGRGMVVLSDEPVDFHPSNKISNVVMVASLDDAVRHVNVATQTIGVYPYARKVRLRDALAGAGAQRVCRVGTANGHVAGGPHDAMYPLARFVHWMGDDDILTADANAALPTGAGYRPT</sequence>
<keyword evidence="2" id="KW-0560">Oxidoreductase</keyword>
<protein>
    <recommendedName>
        <fullName evidence="2">Acyl-CoA reductase</fullName>
        <ecNumber evidence="2">1.2.1.50</ecNumber>
    </recommendedName>
</protein>
<dbReference type="InterPro" id="IPR016161">
    <property type="entry name" value="Ald_DH/histidinol_DH"/>
</dbReference>
<dbReference type="Pfam" id="PF05893">
    <property type="entry name" value="LuxC"/>
    <property type="match status" value="1"/>
</dbReference>
<name>A0ABW9M2Z8_9MYCO</name>
<dbReference type="EMBL" id="JBKBDE010000010">
    <property type="protein sequence ID" value="MFN6553899.1"/>
    <property type="molecule type" value="Genomic_DNA"/>
</dbReference>
<dbReference type="Proteomes" id="UP001635817">
    <property type="component" value="Unassembled WGS sequence"/>
</dbReference>
<dbReference type="EC" id="1.2.1.50" evidence="2"/>
<organism evidence="3 4">
    <name type="scientific">Mycolicibacterium septicum</name>
    <dbReference type="NCBI Taxonomy" id="98668"/>
    <lineage>
        <taxon>Bacteria</taxon>
        <taxon>Bacillati</taxon>
        <taxon>Actinomycetota</taxon>
        <taxon>Actinomycetes</taxon>
        <taxon>Mycobacteriales</taxon>
        <taxon>Mycobacteriaceae</taxon>
        <taxon>Mycolicibacterium</taxon>
    </lineage>
</organism>
<dbReference type="CDD" id="cd07080">
    <property type="entry name" value="ALDH_Acyl-CoA-Red_LuxC"/>
    <property type="match status" value="1"/>
</dbReference>
<keyword evidence="4" id="KW-1185">Reference proteome</keyword>
<keyword evidence="1 2" id="KW-0521">NADP</keyword>
<dbReference type="PIRSF" id="PIRSF009414">
    <property type="entry name" value="LuxC"/>
    <property type="match status" value="1"/>
</dbReference>
<dbReference type="InterPro" id="IPR008670">
    <property type="entry name" value="CoA_reduct_LuxC"/>
</dbReference>
<dbReference type="RefSeq" id="WP_409552089.1">
    <property type="nucleotide sequence ID" value="NZ_JBKBDE010000010.1"/>
</dbReference>
<comment type="similarity">
    <text evidence="2">Belongs to the LuxC family.</text>
</comment>
<accession>A0ABW9M2Z8</accession>
<evidence type="ECO:0000313" key="3">
    <source>
        <dbReference type="EMBL" id="MFN6553899.1"/>
    </source>
</evidence>
<reference evidence="3 4" key="1">
    <citation type="submission" date="2024-12" db="EMBL/GenBank/DDBJ databases">
        <title>The coexistence of Mycolicibacterium septicum and Mycolicibacterium nivoides in clinical samples.</title>
        <authorList>
            <person name="Wang C."/>
            <person name="Feng Y."/>
            <person name="Zong Z."/>
        </authorList>
    </citation>
    <scope>NUCLEOTIDE SEQUENCE [LARGE SCALE GENOMIC DNA]</scope>
    <source>
        <strain evidence="3 4">120310</strain>
    </source>
</reference>
<comment type="catalytic activity">
    <reaction evidence="2">
        <text>a long-chain fatty aldehyde + NADP(+) + CoA = a long-chain fatty acyl-CoA + NADPH + H(+)</text>
        <dbReference type="Rhea" id="RHEA:15437"/>
        <dbReference type="ChEBI" id="CHEBI:15378"/>
        <dbReference type="ChEBI" id="CHEBI:17176"/>
        <dbReference type="ChEBI" id="CHEBI:57287"/>
        <dbReference type="ChEBI" id="CHEBI:57783"/>
        <dbReference type="ChEBI" id="CHEBI:58349"/>
        <dbReference type="ChEBI" id="CHEBI:83139"/>
        <dbReference type="EC" id="1.2.1.50"/>
    </reaction>
</comment>
<dbReference type="SUPFAM" id="SSF53720">
    <property type="entry name" value="ALDH-like"/>
    <property type="match status" value="1"/>
</dbReference>
<evidence type="ECO:0000313" key="4">
    <source>
        <dbReference type="Proteomes" id="UP001635817"/>
    </source>
</evidence>
<gene>
    <name evidence="3" type="ORF">ACK4CP_26140</name>
</gene>
<proteinExistence type="inferred from homology"/>
<evidence type="ECO:0000256" key="2">
    <source>
        <dbReference type="PIRNR" id="PIRNR009414"/>
    </source>
</evidence>
<comment type="caution">
    <text evidence="3">The sequence shown here is derived from an EMBL/GenBank/DDBJ whole genome shotgun (WGS) entry which is preliminary data.</text>
</comment>